<sequence length="106" mass="11171">MTREIDLDTFAGSWAEGGFVLLDVHEPDEYRAGHVPGALLVPLAKLPAWGDAPTDRPAYAICASGIPSLGAADWMCARGIDERSVNGGARGWAQAGHPLATVPHPR</sequence>
<dbReference type="InterPro" id="IPR050229">
    <property type="entry name" value="GlpE_sulfurtransferase"/>
</dbReference>
<accession>A0ABT5Z3P6</accession>
<dbReference type="SMART" id="SM00450">
    <property type="entry name" value="RHOD"/>
    <property type="match status" value="1"/>
</dbReference>
<evidence type="ECO:0000313" key="2">
    <source>
        <dbReference type="EMBL" id="MDF2258445.1"/>
    </source>
</evidence>
<feature type="domain" description="Rhodanese" evidence="1">
    <location>
        <begin position="15"/>
        <end position="101"/>
    </location>
</feature>
<evidence type="ECO:0000313" key="3">
    <source>
        <dbReference type="Proteomes" id="UP001220022"/>
    </source>
</evidence>
<dbReference type="RefSeq" id="WP_275817466.1">
    <property type="nucleotide sequence ID" value="NZ_BAAANM010000037.1"/>
</dbReference>
<dbReference type="EMBL" id="JARHTQ010000015">
    <property type="protein sequence ID" value="MDF2258445.1"/>
    <property type="molecule type" value="Genomic_DNA"/>
</dbReference>
<dbReference type="CDD" id="cd00158">
    <property type="entry name" value="RHOD"/>
    <property type="match status" value="1"/>
</dbReference>
<keyword evidence="3" id="KW-1185">Reference proteome</keyword>
<dbReference type="InterPro" id="IPR001307">
    <property type="entry name" value="Thiosulphate_STrfase_CS"/>
</dbReference>
<dbReference type="Pfam" id="PF00581">
    <property type="entry name" value="Rhodanese"/>
    <property type="match status" value="1"/>
</dbReference>
<dbReference type="Gene3D" id="3.40.250.10">
    <property type="entry name" value="Rhodanese-like domain"/>
    <property type="match status" value="1"/>
</dbReference>
<dbReference type="PROSITE" id="PS50206">
    <property type="entry name" value="RHODANESE_3"/>
    <property type="match status" value="1"/>
</dbReference>
<proteinExistence type="predicted"/>
<dbReference type="PROSITE" id="PS00380">
    <property type="entry name" value="RHODANESE_1"/>
    <property type="match status" value="1"/>
</dbReference>
<protein>
    <submittedName>
        <fullName evidence="2">Rhodanese-like domain-containing protein</fullName>
    </submittedName>
</protein>
<dbReference type="Proteomes" id="UP001220022">
    <property type="component" value="Unassembled WGS sequence"/>
</dbReference>
<evidence type="ECO:0000259" key="1">
    <source>
        <dbReference type="PROSITE" id="PS50206"/>
    </source>
</evidence>
<gene>
    <name evidence="2" type="ORF">P2L57_22785</name>
</gene>
<dbReference type="InterPro" id="IPR001763">
    <property type="entry name" value="Rhodanese-like_dom"/>
</dbReference>
<dbReference type="PANTHER" id="PTHR43031:SF16">
    <property type="entry name" value="OXIDOREDUCTASE"/>
    <property type="match status" value="1"/>
</dbReference>
<reference evidence="2 3" key="1">
    <citation type="submission" date="2023-03" db="EMBL/GenBank/DDBJ databases">
        <title>Draft genome sequence of type strain Streptomyces ferralitis JCM 14344.</title>
        <authorList>
            <person name="Klaysubun C."/>
            <person name="Duangmal K."/>
        </authorList>
    </citation>
    <scope>NUCLEOTIDE SEQUENCE [LARGE SCALE GENOMIC DNA]</scope>
    <source>
        <strain evidence="2 3">JCM 14344</strain>
    </source>
</reference>
<dbReference type="SUPFAM" id="SSF52821">
    <property type="entry name" value="Rhodanese/Cell cycle control phosphatase"/>
    <property type="match status" value="1"/>
</dbReference>
<comment type="caution">
    <text evidence="2">The sequence shown here is derived from an EMBL/GenBank/DDBJ whole genome shotgun (WGS) entry which is preliminary data.</text>
</comment>
<organism evidence="2 3">
    <name type="scientific">Streptantibioticus ferralitis</name>
    <dbReference type="NCBI Taxonomy" id="236510"/>
    <lineage>
        <taxon>Bacteria</taxon>
        <taxon>Bacillati</taxon>
        <taxon>Actinomycetota</taxon>
        <taxon>Actinomycetes</taxon>
        <taxon>Kitasatosporales</taxon>
        <taxon>Streptomycetaceae</taxon>
        <taxon>Streptantibioticus</taxon>
    </lineage>
</organism>
<name>A0ABT5Z3P6_9ACTN</name>
<dbReference type="PANTHER" id="PTHR43031">
    <property type="entry name" value="FAD-DEPENDENT OXIDOREDUCTASE"/>
    <property type="match status" value="1"/>
</dbReference>
<dbReference type="InterPro" id="IPR036873">
    <property type="entry name" value="Rhodanese-like_dom_sf"/>
</dbReference>